<evidence type="ECO:0000256" key="1">
    <source>
        <dbReference type="ARBA" id="ARBA00022614"/>
    </source>
</evidence>
<sequence length="373" mass="40877">GNNHITRVELHRLQSLEKLYLNNNSIQSLKNVSLRDLLNLSVLSFDRNSITQIADGDLHSLAESVRLNLLSVAANKISKIAPRALEPIHQLKVLSLENNQLTSLSSNDGNGNISFLRPLRKLKSLFLSTNNIQRIDENDLSSLTSLKTLALDHNEIEKIHGKAFVGLPLTRIYLNHNRLFYLPRDIFEGLATDTLEVIDVSDNAWQCICGEEWLTEWLATVGDKNVADGSMGCIGSRACTGRFDEGEQHSVWITVIASLLAVVSLLILVAIAFLYLEDGKRIDKIACPLRRVPSDLLRLIPGGGSSISLPHDSGIEPLITAELPSKSLLTSSLRHATATNTGATSTNPLVITSTNEVPTNGAAEKKRVRFNGI</sequence>
<dbReference type="PANTHER" id="PTHR24366">
    <property type="entry name" value="IG(IMMUNOGLOBULIN) AND LRR(LEUCINE RICH REPEAT) DOMAINS"/>
    <property type="match status" value="1"/>
</dbReference>
<name>A0A915BJP3_PARUN</name>
<evidence type="ECO:0000313" key="4">
    <source>
        <dbReference type="Proteomes" id="UP000887569"/>
    </source>
</evidence>
<reference evidence="5" key="1">
    <citation type="submission" date="2022-11" db="UniProtKB">
        <authorList>
            <consortium name="WormBaseParasite"/>
        </authorList>
    </citation>
    <scope>IDENTIFICATION</scope>
</reference>
<organism evidence="4 5">
    <name type="scientific">Parascaris univalens</name>
    <name type="common">Nematode worm</name>
    <dbReference type="NCBI Taxonomy" id="6257"/>
    <lineage>
        <taxon>Eukaryota</taxon>
        <taxon>Metazoa</taxon>
        <taxon>Ecdysozoa</taxon>
        <taxon>Nematoda</taxon>
        <taxon>Chromadorea</taxon>
        <taxon>Rhabditida</taxon>
        <taxon>Spirurina</taxon>
        <taxon>Ascaridomorpha</taxon>
        <taxon>Ascaridoidea</taxon>
        <taxon>Ascarididae</taxon>
        <taxon>Parascaris</taxon>
    </lineage>
</organism>
<dbReference type="AlphaFoldDB" id="A0A915BJP3"/>
<dbReference type="Gene3D" id="3.80.10.10">
    <property type="entry name" value="Ribonuclease Inhibitor"/>
    <property type="match status" value="2"/>
</dbReference>
<dbReference type="PROSITE" id="PS51450">
    <property type="entry name" value="LRR"/>
    <property type="match status" value="4"/>
</dbReference>
<keyword evidence="3" id="KW-1133">Transmembrane helix</keyword>
<keyword evidence="4" id="KW-1185">Reference proteome</keyword>
<dbReference type="Pfam" id="PF13855">
    <property type="entry name" value="LRR_8"/>
    <property type="match status" value="2"/>
</dbReference>
<proteinExistence type="predicted"/>
<dbReference type="Proteomes" id="UP000887569">
    <property type="component" value="Unplaced"/>
</dbReference>
<dbReference type="InterPro" id="IPR001611">
    <property type="entry name" value="Leu-rich_rpt"/>
</dbReference>
<dbReference type="InterPro" id="IPR032675">
    <property type="entry name" value="LRR_dom_sf"/>
</dbReference>
<dbReference type="SUPFAM" id="SSF52058">
    <property type="entry name" value="L domain-like"/>
    <property type="match status" value="1"/>
</dbReference>
<dbReference type="InterPro" id="IPR003591">
    <property type="entry name" value="Leu-rich_rpt_typical-subtyp"/>
</dbReference>
<dbReference type="SMART" id="SM00365">
    <property type="entry name" value="LRR_SD22"/>
    <property type="match status" value="6"/>
</dbReference>
<dbReference type="SMART" id="SM00369">
    <property type="entry name" value="LRR_TYP"/>
    <property type="match status" value="6"/>
</dbReference>
<protein>
    <submittedName>
        <fullName evidence="5">Uncharacterized protein</fullName>
    </submittedName>
</protein>
<evidence type="ECO:0000256" key="2">
    <source>
        <dbReference type="ARBA" id="ARBA00022737"/>
    </source>
</evidence>
<accession>A0A915BJP3</accession>
<dbReference type="PANTHER" id="PTHR24366:SF96">
    <property type="entry name" value="LEUCINE RICH REPEAT CONTAINING 53"/>
    <property type="match status" value="1"/>
</dbReference>
<keyword evidence="2" id="KW-0677">Repeat</keyword>
<evidence type="ECO:0000256" key="3">
    <source>
        <dbReference type="SAM" id="Phobius"/>
    </source>
</evidence>
<evidence type="ECO:0000313" key="5">
    <source>
        <dbReference type="WBParaSite" id="PgR043_g038_t01"/>
    </source>
</evidence>
<feature type="transmembrane region" description="Helical" evidence="3">
    <location>
        <begin position="251"/>
        <end position="276"/>
    </location>
</feature>
<keyword evidence="3" id="KW-0472">Membrane</keyword>
<dbReference type="WBParaSite" id="PgR043_g038_t01">
    <property type="protein sequence ID" value="PgR043_g038_t01"/>
    <property type="gene ID" value="PgR043_g038"/>
</dbReference>
<keyword evidence="3" id="KW-0812">Transmembrane</keyword>
<keyword evidence="1" id="KW-0433">Leucine-rich repeat</keyword>